<dbReference type="AlphaFoldDB" id="A0A0F8YSE7"/>
<evidence type="ECO:0000313" key="1">
    <source>
        <dbReference type="EMBL" id="KKK50916.1"/>
    </source>
</evidence>
<gene>
    <name evidence="1" type="ORF">LCGC14_3120240</name>
</gene>
<accession>A0A0F8YSE7</accession>
<protein>
    <submittedName>
        <fullName evidence="1">Uncharacterized protein</fullName>
    </submittedName>
</protein>
<comment type="caution">
    <text evidence="1">The sequence shown here is derived from an EMBL/GenBank/DDBJ whole genome shotgun (WGS) entry which is preliminary data.</text>
</comment>
<feature type="non-terminal residue" evidence="1">
    <location>
        <position position="1"/>
    </location>
</feature>
<organism evidence="1">
    <name type="scientific">marine sediment metagenome</name>
    <dbReference type="NCBI Taxonomy" id="412755"/>
    <lineage>
        <taxon>unclassified sequences</taxon>
        <taxon>metagenomes</taxon>
        <taxon>ecological metagenomes</taxon>
    </lineage>
</organism>
<name>A0A0F8YSE7_9ZZZZ</name>
<dbReference type="EMBL" id="LAZR01067777">
    <property type="protein sequence ID" value="KKK50916.1"/>
    <property type="molecule type" value="Genomic_DNA"/>
</dbReference>
<reference evidence="1" key="1">
    <citation type="journal article" date="2015" name="Nature">
        <title>Complex archaea that bridge the gap between prokaryotes and eukaryotes.</title>
        <authorList>
            <person name="Spang A."/>
            <person name="Saw J.H."/>
            <person name="Jorgensen S.L."/>
            <person name="Zaremba-Niedzwiedzka K."/>
            <person name="Martijn J."/>
            <person name="Lind A.E."/>
            <person name="van Eijk R."/>
            <person name="Schleper C."/>
            <person name="Guy L."/>
            <person name="Ettema T.J."/>
        </authorList>
    </citation>
    <scope>NUCLEOTIDE SEQUENCE</scope>
</reference>
<proteinExistence type="predicted"/>
<sequence>YIMKNVGGSMARESDVVARGAFREALLRPASELQEKMRGEIKPLLDAHAAKTADEMMGGRMLGVPGAAQTATEAVPSGLEDLVASIERGYPGAGTRATRILGTEVGLSERDPNILARGFGRLGEMIKSTPGGEKFSDAWWSIMNSPASPVAIVRKALGIRNPYQKMLNNMAVDSVNIKRHIQDEAMEVAQGSLTDLGEDVHQKALGARAIAESIEKSLGDQAPDTATLLREFVRDPTALVDKLVAAGADTDYVSKLAALRMKPEEVEKIIKFWDEADGMFRKMLDELQPYVDSGVFSKDEIGAWVNYIPKAQNVPSLGRRRAGKVGGPQAPGFMEKTSYTM</sequence>
<feature type="non-terminal residue" evidence="1">
    <location>
        <position position="341"/>
    </location>
</feature>